<sequence length="767" mass="82767">MNDPSDELKDLSLTQLFRMEAEGQLAVLTEGLLALEEKRDAAQLEALMRAAHSLKGAARIVGMDAAVGVAHAMEDCFVAAQAGSLFIGRGAVDRLLAGVDLLTRISQTSDADLDVWGAERAGEVSEVMEGLHAVLRGDVADAVPADASAEPPAAPKMAVPAVETAEPVPPRKVDAPTERGSKGETRVLRVTADHLNRLLGLAGESLVESRRLRPFGESVARLKRLQRELGGTLDTLRDQLVAGASAELLQETLAASRTRLSACREFLADRLGELDAYDRRSTNLAHRLYGEARAVRMRPFADGVAALPRVVRDLARELGKEARLEIIGDDTQVDRDVLEKLEAPLGHLLRNALDHGIERPEVRLAAGKPAAGLIKLEARHSAGVLLITISDDGRGADPEILRQAVVRRKLVAEEMAPRLSEAELLEFLFLPGFSLKEQVTEISGRGVGLDAVQSMVKSVRGSIRVATEPGRGMRFQLQLPLTLSVVRALLVQIADEPYAVPLGFIVRTMRVARDEISATEGKQHFAFEGRRVGLVSAQQMLGRSAPVAAGDLAVVVLGEGEHRYGLVVDAFMGERELVVQPLDPRLGKIKDIAAGALMEDGSPVLIVDVADLVRSVEKMAAAGQLNAVQAEAAAVAAVARKRVLVVDDSLTVRELERKLLDSRGYAVEIAVDGMDGWNAVRTGNFDLVITDVDMPRLDGVELTRLIKQDQRLRALPVMIVSYKDREDDRRRGLEAGADYYLTKGSFHDETMLNAVADLIGAATEATT</sequence>
<dbReference type="InterPro" id="IPR001789">
    <property type="entry name" value="Sig_transdc_resp-reg_receiver"/>
</dbReference>
<dbReference type="PRINTS" id="PR00344">
    <property type="entry name" value="BCTRLSENSOR"/>
</dbReference>
<dbReference type="SUPFAM" id="SSF52172">
    <property type="entry name" value="CheY-like"/>
    <property type="match status" value="1"/>
</dbReference>
<dbReference type="EMBL" id="CP080507">
    <property type="protein sequence ID" value="QYM80443.1"/>
    <property type="molecule type" value="Genomic_DNA"/>
</dbReference>
<dbReference type="PROSITE" id="PS50851">
    <property type="entry name" value="CHEW"/>
    <property type="match status" value="1"/>
</dbReference>
<evidence type="ECO:0000259" key="12">
    <source>
        <dbReference type="PROSITE" id="PS50851"/>
    </source>
</evidence>
<evidence type="ECO:0000259" key="13">
    <source>
        <dbReference type="PROSITE" id="PS50894"/>
    </source>
</evidence>
<dbReference type="SMART" id="SM00260">
    <property type="entry name" value="CheW"/>
    <property type="match status" value="1"/>
</dbReference>
<dbReference type="InterPro" id="IPR051315">
    <property type="entry name" value="Bact_Chemotaxis_CheA"/>
</dbReference>
<evidence type="ECO:0000256" key="8">
    <source>
        <dbReference type="SAM" id="Coils"/>
    </source>
</evidence>
<dbReference type="SUPFAM" id="SSF55874">
    <property type="entry name" value="ATPase domain of HSP90 chaperone/DNA topoisomerase II/histidine kinase"/>
    <property type="match status" value="1"/>
</dbReference>
<dbReference type="PANTHER" id="PTHR43395:SF1">
    <property type="entry name" value="CHEMOTAXIS PROTEIN CHEA"/>
    <property type="match status" value="1"/>
</dbReference>
<feature type="domain" description="CheW-like" evidence="12">
    <location>
        <begin position="485"/>
        <end position="618"/>
    </location>
</feature>
<feature type="modified residue" description="4-aspartylphosphate" evidence="7">
    <location>
        <position position="691"/>
    </location>
</feature>
<dbReference type="Pfam" id="PF01584">
    <property type="entry name" value="CheW"/>
    <property type="match status" value="1"/>
</dbReference>
<dbReference type="InterPro" id="IPR008207">
    <property type="entry name" value="Sig_transdc_His_kin_Hpt_dom"/>
</dbReference>
<evidence type="ECO:0000256" key="4">
    <source>
        <dbReference type="ARBA" id="ARBA00022679"/>
    </source>
</evidence>
<dbReference type="KEGG" id="ole:K0B96_07505"/>
<dbReference type="InterPro" id="IPR036061">
    <property type="entry name" value="CheW-like_dom_sf"/>
</dbReference>
<dbReference type="Gene3D" id="3.40.50.2300">
    <property type="match status" value="1"/>
</dbReference>
<feature type="domain" description="HPt" evidence="13">
    <location>
        <begin position="6"/>
        <end position="109"/>
    </location>
</feature>
<dbReference type="SMART" id="SM00073">
    <property type="entry name" value="HPT"/>
    <property type="match status" value="1"/>
</dbReference>
<feature type="compositionally biased region" description="Low complexity" evidence="9">
    <location>
        <begin position="146"/>
        <end position="166"/>
    </location>
</feature>
<dbReference type="InterPro" id="IPR002545">
    <property type="entry name" value="CheW-lke_dom"/>
</dbReference>
<keyword evidence="8" id="KW-0175">Coiled coil</keyword>
<dbReference type="InterPro" id="IPR005467">
    <property type="entry name" value="His_kinase_dom"/>
</dbReference>
<feature type="modified residue" description="Phosphohistidine" evidence="6">
    <location>
        <position position="52"/>
    </location>
</feature>
<evidence type="ECO:0000313" key="14">
    <source>
        <dbReference type="EMBL" id="QYM80443.1"/>
    </source>
</evidence>
<feature type="coiled-coil region" evidence="8">
    <location>
        <begin position="18"/>
        <end position="45"/>
    </location>
</feature>
<dbReference type="SMART" id="SM00448">
    <property type="entry name" value="REC"/>
    <property type="match status" value="1"/>
</dbReference>
<dbReference type="AlphaFoldDB" id="A0A8F9TY96"/>
<keyword evidence="15" id="KW-1185">Reference proteome</keyword>
<dbReference type="Pfam" id="PF00072">
    <property type="entry name" value="Response_reg"/>
    <property type="match status" value="1"/>
</dbReference>
<dbReference type="EC" id="2.7.13.3" evidence="2"/>
<dbReference type="PROSITE" id="PS50110">
    <property type="entry name" value="RESPONSE_REGULATORY"/>
    <property type="match status" value="1"/>
</dbReference>
<dbReference type="GO" id="GO:0000155">
    <property type="term" value="F:phosphorelay sensor kinase activity"/>
    <property type="evidence" value="ECO:0007669"/>
    <property type="project" value="UniProtKB-ARBA"/>
</dbReference>
<keyword evidence="4" id="KW-0808">Transferase</keyword>
<dbReference type="InterPro" id="IPR011006">
    <property type="entry name" value="CheY-like_superfamily"/>
</dbReference>
<evidence type="ECO:0000259" key="10">
    <source>
        <dbReference type="PROSITE" id="PS50109"/>
    </source>
</evidence>
<dbReference type="SMART" id="SM00387">
    <property type="entry name" value="HATPase_c"/>
    <property type="match status" value="1"/>
</dbReference>
<dbReference type="PANTHER" id="PTHR43395">
    <property type="entry name" value="SENSOR HISTIDINE KINASE CHEA"/>
    <property type="match status" value="1"/>
</dbReference>
<evidence type="ECO:0000256" key="5">
    <source>
        <dbReference type="ARBA" id="ARBA00022777"/>
    </source>
</evidence>
<name>A0A8F9TY96_9BACT</name>
<protein>
    <recommendedName>
        <fullName evidence="2">histidine kinase</fullName>
        <ecNumber evidence="2">2.7.13.3</ecNumber>
    </recommendedName>
</protein>
<keyword evidence="3 7" id="KW-0597">Phosphoprotein</keyword>
<dbReference type="CDD" id="cd00088">
    <property type="entry name" value="HPT"/>
    <property type="match status" value="1"/>
</dbReference>
<proteinExistence type="predicted"/>
<dbReference type="Pfam" id="PF02518">
    <property type="entry name" value="HATPase_c"/>
    <property type="match status" value="1"/>
</dbReference>
<organism evidence="14 15">
    <name type="scientific">Horticoccus luteus</name>
    <dbReference type="NCBI Taxonomy" id="2862869"/>
    <lineage>
        <taxon>Bacteria</taxon>
        <taxon>Pseudomonadati</taxon>
        <taxon>Verrucomicrobiota</taxon>
        <taxon>Opitutia</taxon>
        <taxon>Opitutales</taxon>
        <taxon>Opitutaceae</taxon>
        <taxon>Horticoccus</taxon>
    </lineage>
</organism>
<evidence type="ECO:0000256" key="1">
    <source>
        <dbReference type="ARBA" id="ARBA00000085"/>
    </source>
</evidence>
<dbReference type="InterPro" id="IPR036890">
    <property type="entry name" value="HATPase_C_sf"/>
</dbReference>
<dbReference type="InterPro" id="IPR004358">
    <property type="entry name" value="Sig_transdc_His_kin-like_C"/>
</dbReference>
<feature type="domain" description="Histidine kinase" evidence="10">
    <location>
        <begin position="345"/>
        <end position="483"/>
    </location>
</feature>
<dbReference type="SUPFAM" id="SSF47226">
    <property type="entry name" value="Histidine-containing phosphotransfer domain, HPT domain"/>
    <property type="match status" value="1"/>
</dbReference>
<feature type="region of interest" description="Disordered" evidence="9">
    <location>
        <begin position="146"/>
        <end position="181"/>
    </location>
</feature>
<feature type="compositionally biased region" description="Basic and acidic residues" evidence="9">
    <location>
        <begin position="169"/>
        <end position="181"/>
    </location>
</feature>
<keyword evidence="5 14" id="KW-0418">Kinase</keyword>
<reference evidence="14" key="1">
    <citation type="submission" date="2021-08" db="EMBL/GenBank/DDBJ databases">
        <title>Genome of a novel bacterium of the phylum Verrucomicrobia, Oleiharenicola sp. KSB-15.</title>
        <authorList>
            <person name="Chung J.-H."/>
            <person name="Ahn J.-H."/>
            <person name="Yoon Y."/>
            <person name="Kim D.-Y."/>
            <person name="An S.-H."/>
            <person name="Park I."/>
            <person name="Yeon J."/>
        </authorList>
    </citation>
    <scope>NUCLEOTIDE SEQUENCE</scope>
    <source>
        <strain evidence="14">KSB-15</strain>
    </source>
</reference>
<dbReference type="RefSeq" id="WP_220165643.1">
    <property type="nucleotide sequence ID" value="NZ_CP080507.1"/>
</dbReference>
<dbReference type="InterPro" id="IPR003594">
    <property type="entry name" value="HATPase_dom"/>
</dbReference>
<dbReference type="Gene3D" id="2.30.30.40">
    <property type="entry name" value="SH3 Domains"/>
    <property type="match status" value="1"/>
</dbReference>
<dbReference type="SUPFAM" id="SSF50341">
    <property type="entry name" value="CheW-like"/>
    <property type="match status" value="1"/>
</dbReference>
<evidence type="ECO:0000313" key="15">
    <source>
        <dbReference type="Proteomes" id="UP000825051"/>
    </source>
</evidence>
<dbReference type="Gene3D" id="3.30.565.10">
    <property type="entry name" value="Histidine kinase-like ATPase, C-terminal domain"/>
    <property type="match status" value="1"/>
</dbReference>
<evidence type="ECO:0000256" key="2">
    <source>
        <dbReference type="ARBA" id="ARBA00012438"/>
    </source>
</evidence>
<evidence type="ECO:0000256" key="9">
    <source>
        <dbReference type="SAM" id="MobiDB-lite"/>
    </source>
</evidence>
<evidence type="ECO:0000256" key="7">
    <source>
        <dbReference type="PROSITE-ProRule" id="PRU00169"/>
    </source>
</evidence>
<evidence type="ECO:0000259" key="11">
    <source>
        <dbReference type="PROSITE" id="PS50110"/>
    </source>
</evidence>
<dbReference type="Proteomes" id="UP000825051">
    <property type="component" value="Chromosome"/>
</dbReference>
<evidence type="ECO:0000256" key="6">
    <source>
        <dbReference type="PROSITE-ProRule" id="PRU00110"/>
    </source>
</evidence>
<feature type="domain" description="Response regulatory" evidence="11">
    <location>
        <begin position="642"/>
        <end position="758"/>
    </location>
</feature>
<dbReference type="PROSITE" id="PS50109">
    <property type="entry name" value="HIS_KIN"/>
    <property type="match status" value="1"/>
</dbReference>
<dbReference type="Pfam" id="PF01627">
    <property type="entry name" value="Hpt"/>
    <property type="match status" value="1"/>
</dbReference>
<evidence type="ECO:0000256" key="3">
    <source>
        <dbReference type="ARBA" id="ARBA00022553"/>
    </source>
</evidence>
<dbReference type="PROSITE" id="PS50894">
    <property type="entry name" value="HPT"/>
    <property type="match status" value="1"/>
</dbReference>
<dbReference type="InterPro" id="IPR036641">
    <property type="entry name" value="HPT_dom_sf"/>
</dbReference>
<dbReference type="Gene3D" id="1.20.120.160">
    <property type="entry name" value="HPT domain"/>
    <property type="match status" value="1"/>
</dbReference>
<dbReference type="GO" id="GO:0006935">
    <property type="term" value="P:chemotaxis"/>
    <property type="evidence" value="ECO:0007669"/>
    <property type="project" value="InterPro"/>
</dbReference>
<comment type="catalytic activity">
    <reaction evidence="1">
        <text>ATP + protein L-histidine = ADP + protein N-phospho-L-histidine.</text>
        <dbReference type="EC" id="2.7.13.3"/>
    </reaction>
</comment>
<dbReference type="FunFam" id="3.30.565.10:FF:000016">
    <property type="entry name" value="Chemotaxis protein CheA, putative"/>
    <property type="match status" value="1"/>
</dbReference>
<accession>A0A8F9TY96</accession>
<gene>
    <name evidence="14" type="ORF">K0B96_07505</name>
</gene>